<dbReference type="AlphaFoldDB" id="B6T5D9"/>
<protein>
    <submittedName>
        <fullName evidence="2">Uncharacterized protein</fullName>
    </submittedName>
</protein>
<sequence>MALEAATAPRALLAACLVLLVLGGGTGPSSVLRGAGAQAGRGAGSRIRHVSGMGPRRPLIVVVRGRRRRSAANDGECHMPMLSCGPRTLLSATSTRESVRVMCVTQCRLINDAHFRADPGMLSAESRALFYKCTEE</sequence>
<organism evidence="2">
    <name type="scientific">Zea mays</name>
    <name type="common">Maize</name>
    <dbReference type="NCBI Taxonomy" id="4577"/>
    <lineage>
        <taxon>Eukaryota</taxon>
        <taxon>Viridiplantae</taxon>
        <taxon>Streptophyta</taxon>
        <taxon>Embryophyta</taxon>
        <taxon>Tracheophyta</taxon>
        <taxon>Spermatophyta</taxon>
        <taxon>Magnoliopsida</taxon>
        <taxon>Liliopsida</taxon>
        <taxon>Poales</taxon>
        <taxon>Poaceae</taxon>
        <taxon>PACMAD clade</taxon>
        <taxon>Panicoideae</taxon>
        <taxon>Andropogonodae</taxon>
        <taxon>Andropogoneae</taxon>
        <taxon>Tripsacinae</taxon>
        <taxon>Zea</taxon>
    </lineage>
</organism>
<proteinExistence type="evidence at transcript level"/>
<reference evidence="2" key="1">
    <citation type="journal article" date="2009" name="Plant Mol. Biol.">
        <title>Insights into corn genes derived from large-scale cDNA sequencing.</title>
        <authorList>
            <person name="Alexandrov N.N."/>
            <person name="Brover V.V."/>
            <person name="Freidin S."/>
            <person name="Troukhan M.E."/>
            <person name="Tatarinova T.V."/>
            <person name="Zhang H."/>
            <person name="Swaller T.J."/>
            <person name="Lu Y.P."/>
            <person name="Bouck J."/>
            <person name="Flavell R.B."/>
            <person name="Feldmann K.A."/>
        </authorList>
    </citation>
    <scope>NUCLEOTIDE SEQUENCE</scope>
</reference>
<feature type="signal peptide" evidence="1">
    <location>
        <begin position="1"/>
        <end position="23"/>
    </location>
</feature>
<feature type="chain" id="PRO_5002847612" evidence="1">
    <location>
        <begin position="24"/>
        <end position="136"/>
    </location>
</feature>
<evidence type="ECO:0000256" key="1">
    <source>
        <dbReference type="SAM" id="SignalP"/>
    </source>
</evidence>
<accession>B6T5D9</accession>
<name>B6T5D9_MAIZE</name>
<dbReference type="EMBL" id="EU960204">
    <property type="protein sequence ID" value="ACG32322.1"/>
    <property type="molecule type" value="mRNA"/>
</dbReference>
<keyword evidence="1" id="KW-0732">Signal</keyword>
<evidence type="ECO:0000313" key="2">
    <source>
        <dbReference type="EMBL" id="ACG32322.1"/>
    </source>
</evidence>